<feature type="transmembrane region" description="Helical" evidence="1">
    <location>
        <begin position="58"/>
        <end position="78"/>
    </location>
</feature>
<keyword evidence="1" id="KW-1133">Transmembrane helix</keyword>
<keyword evidence="1" id="KW-0472">Membrane</keyword>
<evidence type="ECO:0000313" key="3">
    <source>
        <dbReference type="Proteomes" id="UP001500540"/>
    </source>
</evidence>
<name>A0ABP7GIE6_9MICO</name>
<keyword evidence="1" id="KW-0812">Transmembrane</keyword>
<reference evidence="3" key="1">
    <citation type="journal article" date="2019" name="Int. J. Syst. Evol. Microbiol.">
        <title>The Global Catalogue of Microorganisms (GCM) 10K type strain sequencing project: providing services to taxonomists for standard genome sequencing and annotation.</title>
        <authorList>
            <consortium name="The Broad Institute Genomics Platform"/>
            <consortium name="The Broad Institute Genome Sequencing Center for Infectious Disease"/>
            <person name="Wu L."/>
            <person name="Ma J."/>
        </authorList>
    </citation>
    <scope>NUCLEOTIDE SEQUENCE [LARGE SCALE GENOMIC DNA]</scope>
    <source>
        <strain evidence="3">JCM 16950</strain>
    </source>
</reference>
<protein>
    <recommendedName>
        <fullName evidence="4">Integral membrane protein</fullName>
    </recommendedName>
</protein>
<evidence type="ECO:0008006" key="4">
    <source>
        <dbReference type="Google" id="ProtNLM"/>
    </source>
</evidence>
<dbReference type="EMBL" id="BAABAF010000004">
    <property type="protein sequence ID" value="GAA3761763.1"/>
    <property type="molecule type" value="Genomic_DNA"/>
</dbReference>
<accession>A0ABP7GIE6</accession>
<dbReference type="Proteomes" id="UP001500540">
    <property type="component" value="Unassembled WGS sequence"/>
</dbReference>
<gene>
    <name evidence="2" type="ORF">GCM10022240_12910</name>
</gene>
<feature type="transmembrane region" description="Helical" evidence="1">
    <location>
        <begin position="34"/>
        <end position="52"/>
    </location>
</feature>
<sequence>MQIVLALIYGAAIGALAHYTMPGKDTRGSALTPMLGAVVGGAVWTILTWVGMHPGDAWLWLLGLIVPAAAVFGGLAVITRMRIVHDRRERERLNIA</sequence>
<organism evidence="2 3">
    <name type="scientific">Microbacterium kribbense</name>
    <dbReference type="NCBI Taxonomy" id="433645"/>
    <lineage>
        <taxon>Bacteria</taxon>
        <taxon>Bacillati</taxon>
        <taxon>Actinomycetota</taxon>
        <taxon>Actinomycetes</taxon>
        <taxon>Micrococcales</taxon>
        <taxon>Microbacteriaceae</taxon>
        <taxon>Microbacterium</taxon>
    </lineage>
</organism>
<dbReference type="RefSeq" id="WP_344781742.1">
    <property type="nucleotide sequence ID" value="NZ_BAABAF010000004.1"/>
</dbReference>
<proteinExistence type="predicted"/>
<evidence type="ECO:0000313" key="2">
    <source>
        <dbReference type="EMBL" id="GAA3761763.1"/>
    </source>
</evidence>
<evidence type="ECO:0000256" key="1">
    <source>
        <dbReference type="SAM" id="Phobius"/>
    </source>
</evidence>
<keyword evidence="3" id="KW-1185">Reference proteome</keyword>
<feature type="transmembrane region" description="Helical" evidence="1">
    <location>
        <begin position="6"/>
        <end position="22"/>
    </location>
</feature>
<comment type="caution">
    <text evidence="2">The sequence shown here is derived from an EMBL/GenBank/DDBJ whole genome shotgun (WGS) entry which is preliminary data.</text>
</comment>